<keyword evidence="2" id="KW-0812">Transmembrane</keyword>
<comment type="caution">
    <text evidence="3">The sequence shown here is derived from an EMBL/GenBank/DDBJ whole genome shotgun (WGS) entry which is preliminary data.</text>
</comment>
<organism evidence="3 4">
    <name type="scientific">Eubacterium ramulus ATCC 29099</name>
    <dbReference type="NCBI Taxonomy" id="1256908"/>
    <lineage>
        <taxon>Bacteria</taxon>
        <taxon>Bacillati</taxon>
        <taxon>Bacillota</taxon>
        <taxon>Clostridia</taxon>
        <taxon>Eubacteriales</taxon>
        <taxon>Eubacteriaceae</taxon>
        <taxon>Eubacterium</taxon>
    </lineage>
</organism>
<proteinExistence type="predicted"/>
<evidence type="ECO:0000313" key="3">
    <source>
        <dbReference type="EMBL" id="ERK41373.1"/>
    </source>
</evidence>
<keyword evidence="2" id="KW-0472">Membrane</keyword>
<dbReference type="EMBL" id="AWVJ01000196">
    <property type="protein sequence ID" value="ERK41373.1"/>
    <property type="molecule type" value="Genomic_DNA"/>
</dbReference>
<keyword evidence="2" id="KW-1133">Transmembrane helix</keyword>
<keyword evidence="4" id="KW-1185">Reference proteome</keyword>
<gene>
    <name evidence="3" type="ORF">HMPREF0373_03296</name>
</gene>
<dbReference type="AlphaFoldDB" id="U2QJ88"/>
<feature type="region of interest" description="Disordered" evidence="1">
    <location>
        <begin position="71"/>
        <end position="114"/>
    </location>
</feature>
<dbReference type="HOGENOM" id="CLU_2117355_0_0_9"/>
<name>U2QJ88_EUBRA</name>
<feature type="compositionally biased region" description="Basic and acidic residues" evidence="1">
    <location>
        <begin position="71"/>
        <end position="102"/>
    </location>
</feature>
<dbReference type="Proteomes" id="UP000016608">
    <property type="component" value="Unassembled WGS sequence"/>
</dbReference>
<reference evidence="3 4" key="1">
    <citation type="submission" date="2013-06" db="EMBL/GenBank/DDBJ databases">
        <authorList>
            <person name="Weinstock G."/>
            <person name="Sodergren E."/>
            <person name="Lobos E.A."/>
            <person name="Fulton L."/>
            <person name="Fulton R."/>
            <person name="Courtney L."/>
            <person name="Fronick C."/>
            <person name="O'Laughlin M."/>
            <person name="Godfrey J."/>
            <person name="Wilson R.M."/>
            <person name="Miner T."/>
            <person name="Farmer C."/>
            <person name="Delehaunty K."/>
            <person name="Cordes M."/>
            <person name="Minx P."/>
            <person name="Tomlinson C."/>
            <person name="Chen J."/>
            <person name="Wollam A."/>
            <person name="Pepin K.H."/>
            <person name="Bhonagiri V."/>
            <person name="Zhang X."/>
            <person name="Warren W."/>
            <person name="Mitreva M."/>
            <person name="Mardis E.R."/>
            <person name="Wilson R.K."/>
        </authorList>
    </citation>
    <scope>NUCLEOTIDE SEQUENCE [LARGE SCALE GENOMIC DNA]</scope>
    <source>
        <strain evidence="3 4">ATCC 29099</strain>
    </source>
</reference>
<sequence length="114" mass="13615">MAEGRHRMEQILDFVRGVYTQYFSEICVMILGCIFVLMIMNLLAVKRCRRQVKETAKRTEGMIKMYFEQKKNIEQNTGEKRRERTGSAEQKRSRKEPSREQEELFGSVIREMFP</sequence>
<evidence type="ECO:0000256" key="1">
    <source>
        <dbReference type="SAM" id="MobiDB-lite"/>
    </source>
</evidence>
<accession>U2QJ88</accession>
<feature type="transmembrane region" description="Helical" evidence="2">
    <location>
        <begin position="22"/>
        <end position="44"/>
    </location>
</feature>
<evidence type="ECO:0000313" key="4">
    <source>
        <dbReference type="Proteomes" id="UP000016608"/>
    </source>
</evidence>
<protein>
    <submittedName>
        <fullName evidence="3">Uncharacterized protein</fullName>
    </submittedName>
</protein>
<evidence type="ECO:0000256" key="2">
    <source>
        <dbReference type="SAM" id="Phobius"/>
    </source>
</evidence>
<dbReference type="PATRIC" id="fig|1256908.3.peg.3019"/>